<proteinExistence type="predicted"/>
<evidence type="ECO:0000313" key="3">
    <source>
        <dbReference type="Proteomes" id="UP000239002"/>
    </source>
</evidence>
<keyword evidence="1" id="KW-0732">Signal</keyword>
<evidence type="ECO:0000256" key="1">
    <source>
        <dbReference type="SAM" id="SignalP"/>
    </source>
</evidence>
<organism evidence="2 3">
    <name type="scientific">Nonlabens xylanidelens</name>
    <dbReference type="NCBI Taxonomy" id="191564"/>
    <lineage>
        <taxon>Bacteria</taxon>
        <taxon>Pseudomonadati</taxon>
        <taxon>Bacteroidota</taxon>
        <taxon>Flavobacteriia</taxon>
        <taxon>Flavobacteriales</taxon>
        <taxon>Flavobacteriaceae</taxon>
        <taxon>Nonlabens</taxon>
    </lineage>
</organism>
<protein>
    <recommendedName>
        <fullName evidence="4">Secreted protein</fullName>
    </recommendedName>
</protein>
<evidence type="ECO:0000313" key="2">
    <source>
        <dbReference type="EMBL" id="PPK95606.1"/>
    </source>
</evidence>
<sequence length="203" mass="23040">MRKVIAFIFILSTGYSFAQEIPNTAPRTIEPVPQTTTGGSMLFPEKKETKTYTRPKENNEIKMRQETDLVDPGIKYQKQKFKKDAPVGAGFRSDTFLGEIRTGEKLLRLVCRDHQFEDGDLVRIWQDDKILVEKIYLRNVYQGVSIPLKDGFNKIEIEALNQGSSGPNTAEFKVMDTKGKVVQQNIWNLASGVKATLIILKNE</sequence>
<evidence type="ECO:0008006" key="4">
    <source>
        <dbReference type="Google" id="ProtNLM"/>
    </source>
</evidence>
<dbReference type="EMBL" id="PTJE01000002">
    <property type="protein sequence ID" value="PPK95606.1"/>
    <property type="molecule type" value="Genomic_DNA"/>
</dbReference>
<gene>
    <name evidence="2" type="ORF">LY01_01197</name>
</gene>
<dbReference type="Proteomes" id="UP000239002">
    <property type="component" value="Unassembled WGS sequence"/>
</dbReference>
<dbReference type="RefSeq" id="WP_104514909.1">
    <property type="nucleotide sequence ID" value="NZ_MQVW01000002.1"/>
</dbReference>
<feature type="chain" id="PRO_5015720487" description="Secreted protein" evidence="1">
    <location>
        <begin position="19"/>
        <end position="203"/>
    </location>
</feature>
<accession>A0A2S6IN69</accession>
<name>A0A2S6IN69_9FLAO</name>
<dbReference type="OrthoDB" id="1148517at2"/>
<reference evidence="2 3" key="1">
    <citation type="submission" date="2018-02" db="EMBL/GenBank/DDBJ databases">
        <title>Genomic Encyclopedia of Archaeal and Bacterial Type Strains, Phase II (KMG-II): from individual species to whole genera.</title>
        <authorList>
            <person name="Goeker M."/>
        </authorList>
    </citation>
    <scope>NUCLEOTIDE SEQUENCE [LARGE SCALE GENOMIC DNA]</scope>
    <source>
        <strain evidence="2 3">DSM 16809</strain>
    </source>
</reference>
<comment type="caution">
    <text evidence="2">The sequence shown here is derived from an EMBL/GenBank/DDBJ whole genome shotgun (WGS) entry which is preliminary data.</text>
</comment>
<keyword evidence="3" id="KW-1185">Reference proteome</keyword>
<dbReference type="AlphaFoldDB" id="A0A2S6IN69"/>
<feature type="signal peptide" evidence="1">
    <location>
        <begin position="1"/>
        <end position="18"/>
    </location>
</feature>